<protein>
    <recommendedName>
        <fullName evidence="4">DUF2924 domain-containing protein</fullName>
    </recommendedName>
</protein>
<evidence type="ECO:0000256" key="1">
    <source>
        <dbReference type="SAM" id="MobiDB-lite"/>
    </source>
</evidence>
<comment type="caution">
    <text evidence="2">The sequence shown here is derived from an EMBL/GenBank/DDBJ whole genome shotgun (WGS) entry which is preliminary data.</text>
</comment>
<dbReference type="AlphaFoldDB" id="A0A1A5IW33"/>
<feature type="region of interest" description="Disordered" evidence="1">
    <location>
        <begin position="78"/>
        <end position="107"/>
    </location>
</feature>
<dbReference type="Proteomes" id="UP000093748">
    <property type="component" value="Unassembled WGS sequence"/>
</dbReference>
<proteinExistence type="predicted"/>
<dbReference type="OrthoDB" id="284135at2"/>
<dbReference type="RefSeq" id="WP_064987067.1">
    <property type="nucleotide sequence ID" value="NZ_LZTH01000001.1"/>
</dbReference>
<gene>
    <name evidence="2" type="ORF">BAE39_07920</name>
</gene>
<reference evidence="3" key="1">
    <citation type="submission" date="2016-06" db="EMBL/GenBank/DDBJ databases">
        <title>NZP2037 Pacbio-Illumina hybrid assembly.</title>
        <authorList>
            <person name="Ramsay J.P."/>
        </authorList>
    </citation>
    <scope>NUCLEOTIDE SEQUENCE [LARGE SCALE GENOMIC DNA]</scope>
    <source>
        <strain evidence="3">R7ANS::ICEMlSym2042</strain>
    </source>
</reference>
<evidence type="ECO:0000313" key="2">
    <source>
        <dbReference type="EMBL" id="OBP83394.1"/>
    </source>
</evidence>
<dbReference type="GeneID" id="66681774"/>
<accession>A0A1A5IW33</accession>
<dbReference type="InterPro" id="IPR021322">
    <property type="entry name" value="DUF2924"/>
</dbReference>
<evidence type="ECO:0000313" key="3">
    <source>
        <dbReference type="Proteomes" id="UP000093748"/>
    </source>
</evidence>
<dbReference type="EMBL" id="LZTJ01000001">
    <property type="protein sequence ID" value="OBP83394.1"/>
    <property type="molecule type" value="Genomic_DNA"/>
</dbReference>
<dbReference type="Pfam" id="PF11149">
    <property type="entry name" value="DUF2924"/>
    <property type="match status" value="1"/>
</dbReference>
<organism evidence="2 3">
    <name type="scientific">Rhizobium loti</name>
    <name type="common">Mesorhizobium loti</name>
    <dbReference type="NCBI Taxonomy" id="381"/>
    <lineage>
        <taxon>Bacteria</taxon>
        <taxon>Pseudomonadati</taxon>
        <taxon>Pseudomonadota</taxon>
        <taxon>Alphaproteobacteria</taxon>
        <taxon>Hyphomicrobiales</taxon>
        <taxon>Phyllobacteriaceae</taxon>
        <taxon>Mesorhizobium</taxon>
    </lineage>
</organism>
<evidence type="ECO:0008006" key="4">
    <source>
        <dbReference type="Google" id="ProtNLM"/>
    </source>
</evidence>
<name>A0A1A5IW33_RHILI</name>
<sequence>MVIDSKLQQEVAALGDLSRDELAARWIKTYGCSPPSGVRRELLVRAAAWHLQAKTLGGLSPETKRRLAEAARQFGINGSGRAAGSAPETSNEMHGDGKQAVPISKPRRSLSKGARLLRDWNGKIHIVDVTAEGFLFEGKIYRSLSAIARRITGAHWSGPRFFGL</sequence>